<evidence type="ECO:0000256" key="4">
    <source>
        <dbReference type="ARBA" id="ARBA00022801"/>
    </source>
</evidence>
<evidence type="ECO:0000256" key="1">
    <source>
        <dbReference type="ARBA" id="ARBA00001947"/>
    </source>
</evidence>
<keyword evidence="7" id="KW-0732">Signal</keyword>
<evidence type="ECO:0000256" key="5">
    <source>
        <dbReference type="ARBA" id="ARBA00022833"/>
    </source>
</evidence>
<evidence type="ECO:0000256" key="7">
    <source>
        <dbReference type="SAM" id="SignalP"/>
    </source>
</evidence>
<dbReference type="AlphaFoldDB" id="A0A927B5H3"/>
<evidence type="ECO:0000256" key="2">
    <source>
        <dbReference type="ARBA" id="ARBA00005988"/>
    </source>
</evidence>
<dbReference type="GO" id="GO:0004181">
    <property type="term" value="F:metallocarboxypeptidase activity"/>
    <property type="evidence" value="ECO:0007669"/>
    <property type="project" value="InterPro"/>
</dbReference>
<dbReference type="InterPro" id="IPR000834">
    <property type="entry name" value="Peptidase_M14"/>
</dbReference>
<evidence type="ECO:0000259" key="8">
    <source>
        <dbReference type="SMART" id="SM00631"/>
    </source>
</evidence>
<evidence type="ECO:0000256" key="3">
    <source>
        <dbReference type="ARBA" id="ARBA00022670"/>
    </source>
</evidence>
<dbReference type="Proteomes" id="UP000653797">
    <property type="component" value="Unassembled WGS sequence"/>
</dbReference>
<dbReference type="RefSeq" id="WP_191041172.1">
    <property type="nucleotide sequence ID" value="NZ_JACXAA010000008.1"/>
</dbReference>
<evidence type="ECO:0000313" key="10">
    <source>
        <dbReference type="Proteomes" id="UP000653797"/>
    </source>
</evidence>
<name>A0A927B5H3_9BACT</name>
<dbReference type="Gene3D" id="3.40.630.10">
    <property type="entry name" value="Zn peptidases"/>
    <property type="match status" value="1"/>
</dbReference>
<dbReference type="CDD" id="cd06240">
    <property type="entry name" value="M14-like"/>
    <property type="match status" value="1"/>
</dbReference>
<dbReference type="EMBL" id="JACXAA010000008">
    <property type="protein sequence ID" value="MBD2755562.1"/>
    <property type="molecule type" value="Genomic_DNA"/>
</dbReference>
<comment type="similarity">
    <text evidence="2">Belongs to the peptidase M14 family.</text>
</comment>
<proteinExistence type="inferred from homology"/>
<keyword evidence="4" id="KW-0378">Hydrolase</keyword>
<comment type="cofactor">
    <cofactor evidence="1">
        <name>Zn(2+)</name>
        <dbReference type="ChEBI" id="CHEBI:29105"/>
    </cofactor>
</comment>
<keyword evidence="6" id="KW-0482">Metalloprotease</keyword>
<evidence type="ECO:0000256" key="6">
    <source>
        <dbReference type="ARBA" id="ARBA00023049"/>
    </source>
</evidence>
<feature type="chain" id="PRO_5036975067" evidence="7">
    <location>
        <begin position="22"/>
        <end position="946"/>
    </location>
</feature>
<dbReference type="GO" id="GO:0005615">
    <property type="term" value="C:extracellular space"/>
    <property type="evidence" value="ECO:0007669"/>
    <property type="project" value="TreeGrafter"/>
</dbReference>
<dbReference type="PANTHER" id="PTHR11705:SF143">
    <property type="entry name" value="SLL0236 PROTEIN"/>
    <property type="match status" value="1"/>
</dbReference>
<dbReference type="GO" id="GO:0006508">
    <property type="term" value="P:proteolysis"/>
    <property type="evidence" value="ECO:0007669"/>
    <property type="project" value="UniProtKB-KW"/>
</dbReference>
<organism evidence="9 10">
    <name type="scientific">Spirosoma validum</name>
    <dbReference type="NCBI Taxonomy" id="2771355"/>
    <lineage>
        <taxon>Bacteria</taxon>
        <taxon>Pseudomonadati</taxon>
        <taxon>Bacteroidota</taxon>
        <taxon>Cytophagia</taxon>
        <taxon>Cytophagales</taxon>
        <taxon>Cytophagaceae</taxon>
        <taxon>Spirosoma</taxon>
    </lineage>
</organism>
<feature type="domain" description="Peptidase M14" evidence="8">
    <location>
        <begin position="46"/>
        <end position="322"/>
    </location>
</feature>
<dbReference type="SUPFAM" id="SSF53187">
    <property type="entry name" value="Zn-dependent exopeptidases"/>
    <property type="match status" value="1"/>
</dbReference>
<accession>A0A927B5H3</accession>
<evidence type="ECO:0000313" key="9">
    <source>
        <dbReference type="EMBL" id="MBD2755562.1"/>
    </source>
</evidence>
<keyword evidence="5" id="KW-0862">Zinc</keyword>
<dbReference type="GO" id="GO:0008270">
    <property type="term" value="F:zinc ion binding"/>
    <property type="evidence" value="ECO:0007669"/>
    <property type="project" value="InterPro"/>
</dbReference>
<keyword evidence="3" id="KW-0645">Protease</keyword>
<feature type="signal peptide" evidence="7">
    <location>
        <begin position="1"/>
        <end position="21"/>
    </location>
</feature>
<comment type="caution">
    <text evidence="9">The sequence shown here is derived from an EMBL/GenBank/DDBJ whole genome shotgun (WGS) entry which is preliminary data.</text>
</comment>
<protein>
    <submittedName>
        <fullName evidence="9">Peptidase</fullName>
    </submittedName>
</protein>
<keyword evidence="10" id="KW-1185">Reference proteome</keyword>
<reference evidence="9" key="1">
    <citation type="submission" date="2020-09" db="EMBL/GenBank/DDBJ databases">
        <authorList>
            <person name="Kim M.K."/>
        </authorList>
    </citation>
    <scope>NUCLEOTIDE SEQUENCE</scope>
    <source>
        <strain evidence="9">BT704</strain>
    </source>
</reference>
<sequence length="946" mass="104621">MRYSPYSLLVLLMVGLSTALAQSSATPAIPSPKEHFGFNIGDDYQLATYTQTEAYFRKIAAASDRVKLVDIGMTEEGRHQLMLIISSPENLKKLDRYKEISQKLARAENLSDEQAHALANEGKAIVWIDGGLHASETVGTHQLIETIWQLVSRKDPETMRILNDDILLMTHANPDGQELVTNWYMREPKAEKRVLDNLPRLYQKYIGHDNNRDFFIMNMKETQNIGRQLFVEWIPQIMYNHHQRGPAGSVLAGPPYRDPFNYVFDPLMITGIDALGAAMINRLNSENKPGFTRLGGSVFSTWYNGGLRTTTHFHNMIGLLTEIIGGPTPEDIPVVAKYLIPNGNTPFPVLPQKWHFKQSIDYSVSLNYAVMGYAARYRDEVLFNIYRMGKNSIERGSKDTWGLSPKKIDAITHTFQTDPKKPAVPTNAALAQYGFVPRGGGIPTKYYDTIMKAPTLRDPRGFIIPANQPDFATAAKFINALVRTGIQIQQATADFTVAGKKYPAGSYVVKTDQAFRPHVLDMFEPQDHPNDFQYPGGPPVRPYDAAGWTLAYLMNVKFDRILDNFDGPFKKLPYGELQSPEGHVNGAPSAGYVLSAKANNSFIAVNDLLASGVDVFRLPNGTGGKSTVESGAFFVPASAKAKSLLDKSAKDLGLEVTGISKKPTASMIKVSPMKIALWDTYGGSMPSGWVRWLMEQYHFPMKVIYPGDIDAGDLRKKYDVIVFVTRAIPAVGGREEDIFSALEREPKEETTPAEYKSRLGKITAAKSIPQLKTFMEAGGTVVTIGTSTNLAYHLGLPVKNALTEMTNTGTERPLPGEKYYIPGSVLRVSLDSTQHATWGLGQQTDVYFDASPVFKLAPEAIAKGTVVPLAWFDTNKPLRSGWAWGQSYLQDGVAAFMAPVGSGKFYAFGPEITFRAQAQGTFKFLFNQLYNTGKSGSQGNDVVSED</sequence>
<dbReference type="PANTHER" id="PTHR11705">
    <property type="entry name" value="PROTEASE FAMILY M14 CARBOXYPEPTIDASE A,B"/>
    <property type="match status" value="1"/>
</dbReference>
<dbReference type="Pfam" id="PF00246">
    <property type="entry name" value="Peptidase_M14"/>
    <property type="match status" value="1"/>
</dbReference>
<dbReference type="SMART" id="SM00631">
    <property type="entry name" value="Zn_pept"/>
    <property type="match status" value="1"/>
</dbReference>
<gene>
    <name evidence="9" type="ORF">IC230_21850</name>
</gene>